<dbReference type="AlphaFoldDB" id="A0A7V3RG49"/>
<gene>
    <name evidence="11" type="primary">pyrH</name>
    <name evidence="13" type="ORF">ENX68_00850</name>
</gene>
<keyword evidence="4 11" id="KW-0963">Cytoplasm</keyword>
<dbReference type="InterPro" id="IPR001048">
    <property type="entry name" value="Asp/Glu/Uridylate_kinase"/>
</dbReference>
<evidence type="ECO:0000256" key="6">
    <source>
        <dbReference type="ARBA" id="ARBA00022741"/>
    </source>
</evidence>
<dbReference type="GO" id="GO:0006225">
    <property type="term" value="P:UDP biosynthetic process"/>
    <property type="evidence" value="ECO:0007669"/>
    <property type="project" value="TreeGrafter"/>
</dbReference>
<feature type="binding site" evidence="11">
    <location>
        <position position="56"/>
    </location>
    <ligand>
        <name>ATP</name>
        <dbReference type="ChEBI" id="CHEBI:30616"/>
    </ligand>
</feature>
<feature type="binding site" evidence="11">
    <location>
        <begin position="14"/>
        <end position="17"/>
    </location>
    <ligand>
        <name>ATP</name>
        <dbReference type="ChEBI" id="CHEBI:30616"/>
    </ligand>
</feature>
<protein>
    <recommendedName>
        <fullName evidence="11">Uridylate kinase</fullName>
        <shortName evidence="11">UK</shortName>
        <ecNumber evidence="11">2.7.4.22</ecNumber>
    </recommendedName>
    <alternativeName>
        <fullName evidence="11">Uridine monophosphate kinase</fullName>
        <shortName evidence="11">UMP kinase</shortName>
        <shortName evidence="11">UMPK</shortName>
    </alternativeName>
</protein>
<dbReference type="Gene3D" id="3.40.1160.10">
    <property type="entry name" value="Acetylglutamate kinase-like"/>
    <property type="match status" value="1"/>
</dbReference>
<proteinExistence type="inferred from homology"/>
<dbReference type="GO" id="GO:0044210">
    <property type="term" value="P:'de novo' CTP biosynthetic process"/>
    <property type="evidence" value="ECO:0007669"/>
    <property type="project" value="UniProtKB-UniRule"/>
</dbReference>
<evidence type="ECO:0000259" key="12">
    <source>
        <dbReference type="Pfam" id="PF00696"/>
    </source>
</evidence>
<keyword evidence="5 11" id="KW-0808">Transferase</keyword>
<dbReference type="PANTHER" id="PTHR42833">
    <property type="entry name" value="URIDYLATE KINASE"/>
    <property type="match status" value="1"/>
</dbReference>
<comment type="subcellular location">
    <subcellularLocation>
        <location evidence="1 11">Cytoplasm</location>
    </subcellularLocation>
</comment>
<evidence type="ECO:0000256" key="11">
    <source>
        <dbReference type="HAMAP-Rule" id="MF_01220"/>
    </source>
</evidence>
<feature type="domain" description="Aspartate/glutamate/uridylate kinase" evidence="12">
    <location>
        <begin position="9"/>
        <end position="213"/>
    </location>
</feature>
<comment type="similarity">
    <text evidence="3 11">Belongs to the UMP kinase family.</text>
</comment>
<keyword evidence="6 11" id="KW-0547">Nucleotide-binding</keyword>
<feature type="binding site" evidence="11">
    <location>
        <position position="73"/>
    </location>
    <ligand>
        <name>UMP</name>
        <dbReference type="ChEBI" id="CHEBI:57865"/>
    </ligand>
</feature>
<evidence type="ECO:0000256" key="1">
    <source>
        <dbReference type="ARBA" id="ARBA00004496"/>
    </source>
</evidence>
<keyword evidence="8 11" id="KW-0067">ATP-binding</keyword>
<evidence type="ECO:0000256" key="10">
    <source>
        <dbReference type="ARBA" id="ARBA00047767"/>
    </source>
</evidence>
<evidence type="ECO:0000256" key="7">
    <source>
        <dbReference type="ARBA" id="ARBA00022777"/>
    </source>
</evidence>
<feature type="binding site" evidence="11">
    <location>
        <position position="55"/>
    </location>
    <ligand>
        <name>UMP</name>
        <dbReference type="ChEBI" id="CHEBI:57865"/>
    </ligand>
</feature>
<dbReference type="InterPro" id="IPR036393">
    <property type="entry name" value="AceGlu_kinase-like_sf"/>
</dbReference>
<dbReference type="HAMAP" id="MF_01220_B">
    <property type="entry name" value="PyrH_B"/>
    <property type="match status" value="1"/>
</dbReference>
<evidence type="ECO:0000256" key="5">
    <source>
        <dbReference type="ARBA" id="ARBA00022679"/>
    </source>
</evidence>
<dbReference type="SUPFAM" id="SSF53633">
    <property type="entry name" value="Carbamate kinase-like"/>
    <property type="match status" value="1"/>
</dbReference>
<feature type="binding site" evidence="11">
    <location>
        <position position="165"/>
    </location>
    <ligand>
        <name>ATP</name>
        <dbReference type="ChEBI" id="CHEBI:30616"/>
    </ligand>
</feature>
<feature type="binding site" evidence="11">
    <location>
        <position position="60"/>
    </location>
    <ligand>
        <name>ATP</name>
        <dbReference type="ChEBI" id="CHEBI:30616"/>
    </ligand>
</feature>
<dbReference type="PIRSF" id="PIRSF005650">
    <property type="entry name" value="Uridylate_kin"/>
    <property type="match status" value="1"/>
</dbReference>
<dbReference type="EC" id="2.7.4.22" evidence="11"/>
<comment type="pathway">
    <text evidence="2 11">Pyrimidine metabolism; CTP biosynthesis via de novo pathway; UDP from UMP (UMPK route): step 1/1.</text>
</comment>
<evidence type="ECO:0000256" key="2">
    <source>
        <dbReference type="ARBA" id="ARBA00004791"/>
    </source>
</evidence>
<evidence type="ECO:0000313" key="13">
    <source>
        <dbReference type="EMBL" id="HGE77534.1"/>
    </source>
</evidence>
<comment type="subunit">
    <text evidence="11">Homohexamer.</text>
</comment>
<evidence type="ECO:0000256" key="4">
    <source>
        <dbReference type="ARBA" id="ARBA00022490"/>
    </source>
</evidence>
<feature type="binding site" evidence="11">
    <location>
        <begin position="132"/>
        <end position="139"/>
    </location>
    <ligand>
        <name>UMP</name>
        <dbReference type="ChEBI" id="CHEBI:57865"/>
    </ligand>
</feature>
<dbReference type="InterPro" id="IPR015963">
    <property type="entry name" value="Uridylate_kinase_bac"/>
</dbReference>
<comment type="caution">
    <text evidence="11">Lacks conserved residue(s) required for the propagation of feature annotation.</text>
</comment>
<comment type="function">
    <text evidence="11">Catalyzes the reversible phosphorylation of UMP to UDP.</text>
</comment>
<dbReference type="EMBL" id="DTOZ01000026">
    <property type="protein sequence ID" value="HGE77534.1"/>
    <property type="molecule type" value="Genomic_DNA"/>
</dbReference>
<feature type="binding site" evidence="11">
    <location>
        <position position="160"/>
    </location>
    <ligand>
        <name>ATP</name>
        <dbReference type="ChEBI" id="CHEBI:30616"/>
    </ligand>
</feature>
<evidence type="ECO:0000256" key="9">
    <source>
        <dbReference type="ARBA" id="ARBA00022975"/>
    </source>
</evidence>
<evidence type="ECO:0000256" key="8">
    <source>
        <dbReference type="ARBA" id="ARBA00022840"/>
    </source>
</evidence>
<keyword evidence="7 11" id="KW-0418">Kinase</keyword>
<comment type="caution">
    <text evidence="13">The sequence shown here is derived from an EMBL/GenBank/DDBJ whole genome shotgun (WGS) entry which is preliminary data.</text>
</comment>
<dbReference type="Pfam" id="PF00696">
    <property type="entry name" value="AA_kinase"/>
    <property type="match status" value="1"/>
</dbReference>
<dbReference type="GO" id="GO:0005524">
    <property type="term" value="F:ATP binding"/>
    <property type="evidence" value="ECO:0007669"/>
    <property type="project" value="UniProtKB-KW"/>
</dbReference>
<accession>A0A7V3RG49</accession>
<dbReference type="InterPro" id="IPR011817">
    <property type="entry name" value="Uridylate_kinase"/>
</dbReference>
<sequence>MSEDKIKYKRILLKLSGEILGDDSEVLSSKVLKYTAEQICSVQELGVKVGIVIGGGNIIRGRNVDWFDRIDADYCGMVSTVVNGIALYSCLRKRSVYLRGSFEVGGMVKKFDKFEDGRLYDNGGLLILVGGTGNPTVSTDTAAAIRAAELSVDILIKGTNVEGVYTADPKKDKNARLLNSVSYEEAIRNNLNVMDIIAFKICQELGIKIYVYNFLKYPLKDIILGKSIGTIVG</sequence>
<dbReference type="UniPathway" id="UPA00159">
    <property type="reaction ID" value="UER00275"/>
</dbReference>
<feature type="binding site" evidence="11">
    <location>
        <position position="159"/>
    </location>
    <ligand>
        <name>ATP</name>
        <dbReference type="ChEBI" id="CHEBI:30616"/>
    </ligand>
</feature>
<dbReference type="GO" id="GO:0005737">
    <property type="term" value="C:cytoplasm"/>
    <property type="evidence" value="ECO:0007669"/>
    <property type="project" value="UniProtKB-SubCell"/>
</dbReference>
<comment type="catalytic activity">
    <reaction evidence="10 11">
        <text>UMP + ATP = UDP + ADP</text>
        <dbReference type="Rhea" id="RHEA:24400"/>
        <dbReference type="ChEBI" id="CHEBI:30616"/>
        <dbReference type="ChEBI" id="CHEBI:57865"/>
        <dbReference type="ChEBI" id="CHEBI:58223"/>
        <dbReference type="ChEBI" id="CHEBI:456216"/>
        <dbReference type="EC" id="2.7.4.22"/>
    </reaction>
</comment>
<name>A0A7V3RG49_UNCW3</name>
<feature type="binding site" evidence="11">
    <location>
        <position position="168"/>
    </location>
    <ligand>
        <name>ATP</name>
        <dbReference type="ChEBI" id="CHEBI:30616"/>
    </ligand>
</feature>
<evidence type="ECO:0000256" key="3">
    <source>
        <dbReference type="ARBA" id="ARBA00007614"/>
    </source>
</evidence>
<organism evidence="13">
    <name type="scientific">candidate division WOR-3 bacterium</name>
    <dbReference type="NCBI Taxonomy" id="2052148"/>
    <lineage>
        <taxon>Bacteria</taxon>
        <taxon>Bacteria division WOR-3</taxon>
    </lineage>
</organism>
<reference evidence="13" key="1">
    <citation type="journal article" date="2020" name="mSystems">
        <title>Genome- and Community-Level Interaction Insights into Carbon Utilization and Element Cycling Functions of Hydrothermarchaeota in Hydrothermal Sediment.</title>
        <authorList>
            <person name="Zhou Z."/>
            <person name="Liu Y."/>
            <person name="Xu W."/>
            <person name="Pan J."/>
            <person name="Luo Z.H."/>
            <person name="Li M."/>
        </authorList>
    </citation>
    <scope>NUCLEOTIDE SEQUENCE [LARGE SCALE GENOMIC DNA]</scope>
    <source>
        <strain evidence="13">SpSt-961</strain>
    </source>
</reference>
<dbReference type="GO" id="GO:0033862">
    <property type="term" value="F:UMP kinase activity"/>
    <property type="evidence" value="ECO:0007669"/>
    <property type="project" value="UniProtKB-EC"/>
</dbReference>
<comment type="activity regulation">
    <text evidence="11">Inhibited by UTP.</text>
</comment>
<keyword evidence="9 11" id="KW-0665">Pyrimidine biosynthesis</keyword>
<dbReference type="PANTHER" id="PTHR42833:SF4">
    <property type="entry name" value="URIDYLATE KINASE PUMPKIN, CHLOROPLASTIC"/>
    <property type="match status" value="1"/>
</dbReference>